<dbReference type="InterPro" id="IPR032710">
    <property type="entry name" value="NTF2-like_dom_sf"/>
</dbReference>
<accession>A0A1M5RU99</accession>
<proteinExistence type="predicted"/>
<protein>
    <recommendedName>
        <fullName evidence="3">SnoaL-like domain-containing protein</fullName>
    </recommendedName>
</protein>
<sequence length="180" mass="20142">MAMIIIVMGVTSCDKPTAAPQKDETVNATEVGERNKAIVNQYIQASLVGDVATMEMFMAPNFKDHGPVKGDTTRRASYLERTRKNWETVYGSMKYDRITALSHTEAEGPLKGDWVLEWGSLGVTYKNGRPPVSIKIHVVYKVIDGKITYASSYYNEADALKQQGYTFVPVEDKVKERVIN</sequence>
<dbReference type="Proteomes" id="UP000184212">
    <property type="component" value="Unassembled WGS sequence"/>
</dbReference>
<organism evidence="1 2">
    <name type="scientific">Chryseolinea serpens</name>
    <dbReference type="NCBI Taxonomy" id="947013"/>
    <lineage>
        <taxon>Bacteria</taxon>
        <taxon>Pseudomonadati</taxon>
        <taxon>Bacteroidota</taxon>
        <taxon>Cytophagia</taxon>
        <taxon>Cytophagales</taxon>
        <taxon>Fulvivirgaceae</taxon>
        <taxon>Chryseolinea</taxon>
    </lineage>
</organism>
<gene>
    <name evidence="1" type="ORF">SAMN04488109_3586</name>
</gene>
<dbReference type="EMBL" id="FQWQ01000002">
    <property type="protein sequence ID" value="SHH29885.1"/>
    <property type="molecule type" value="Genomic_DNA"/>
</dbReference>
<keyword evidence="2" id="KW-1185">Reference proteome</keyword>
<evidence type="ECO:0000313" key="1">
    <source>
        <dbReference type="EMBL" id="SHH29885.1"/>
    </source>
</evidence>
<dbReference type="SUPFAM" id="SSF54427">
    <property type="entry name" value="NTF2-like"/>
    <property type="match status" value="1"/>
</dbReference>
<dbReference type="AlphaFoldDB" id="A0A1M5RU99"/>
<reference evidence="1 2" key="1">
    <citation type="submission" date="2016-11" db="EMBL/GenBank/DDBJ databases">
        <authorList>
            <person name="Jaros S."/>
            <person name="Januszkiewicz K."/>
            <person name="Wedrychowicz H."/>
        </authorList>
    </citation>
    <scope>NUCLEOTIDE SEQUENCE [LARGE SCALE GENOMIC DNA]</scope>
    <source>
        <strain evidence="1 2">DSM 24574</strain>
    </source>
</reference>
<evidence type="ECO:0000313" key="2">
    <source>
        <dbReference type="Proteomes" id="UP000184212"/>
    </source>
</evidence>
<name>A0A1M5RU99_9BACT</name>
<dbReference type="Gene3D" id="3.10.450.50">
    <property type="match status" value="1"/>
</dbReference>
<evidence type="ECO:0008006" key="3">
    <source>
        <dbReference type="Google" id="ProtNLM"/>
    </source>
</evidence>